<feature type="region of interest" description="Disordered" evidence="1">
    <location>
        <begin position="48"/>
        <end position="80"/>
    </location>
</feature>
<evidence type="ECO:0000313" key="4">
    <source>
        <dbReference type="RefSeq" id="XP_015587551.1"/>
    </source>
</evidence>
<feature type="chain" id="PRO_5042620247" evidence="2">
    <location>
        <begin position="20"/>
        <end position="119"/>
    </location>
</feature>
<dbReference type="AlphaFoldDB" id="A0AAJ7BK96"/>
<keyword evidence="2" id="KW-0732">Signal</keyword>
<protein>
    <submittedName>
        <fullName evidence="4">Uncharacterized protein LOC107264142</fullName>
    </submittedName>
</protein>
<sequence>MAKLLVLLVIALVCVIVNGQNQAPNQQPVVGQTFDEIIVSSDLNVRRKSKENRQGKKLLTNVPSGTTGPPGKSTAVASRLVSSDGSHVTLEKRQRRDVTKLRERFLNLGVAGYLLDSRK</sequence>
<accession>A0AAJ7BK96</accession>
<evidence type="ECO:0000256" key="1">
    <source>
        <dbReference type="SAM" id="MobiDB-lite"/>
    </source>
</evidence>
<dbReference type="RefSeq" id="XP_015587551.1">
    <property type="nucleotide sequence ID" value="XM_015732065.2"/>
</dbReference>
<keyword evidence="3" id="KW-1185">Reference proteome</keyword>
<reference evidence="4" key="1">
    <citation type="submission" date="2025-08" db="UniProtKB">
        <authorList>
            <consortium name="RefSeq"/>
        </authorList>
    </citation>
    <scope>IDENTIFICATION</scope>
</reference>
<organism evidence="3 4">
    <name type="scientific">Cephus cinctus</name>
    <name type="common">Wheat stem sawfly</name>
    <dbReference type="NCBI Taxonomy" id="211228"/>
    <lineage>
        <taxon>Eukaryota</taxon>
        <taxon>Metazoa</taxon>
        <taxon>Ecdysozoa</taxon>
        <taxon>Arthropoda</taxon>
        <taxon>Hexapoda</taxon>
        <taxon>Insecta</taxon>
        <taxon>Pterygota</taxon>
        <taxon>Neoptera</taxon>
        <taxon>Endopterygota</taxon>
        <taxon>Hymenoptera</taxon>
        <taxon>Cephoidea</taxon>
        <taxon>Cephidae</taxon>
        <taxon>Cephus</taxon>
    </lineage>
</organism>
<evidence type="ECO:0000313" key="3">
    <source>
        <dbReference type="Proteomes" id="UP000694920"/>
    </source>
</evidence>
<dbReference type="GeneID" id="107264142"/>
<feature type="signal peptide" evidence="2">
    <location>
        <begin position="1"/>
        <end position="19"/>
    </location>
</feature>
<name>A0AAJ7BK96_CEPCN</name>
<dbReference type="Proteomes" id="UP000694920">
    <property type="component" value="Unplaced"/>
</dbReference>
<gene>
    <name evidence="4" type="primary">LOC107264142</name>
</gene>
<proteinExistence type="predicted"/>
<dbReference type="KEGG" id="ccin:107264142"/>
<evidence type="ECO:0000256" key="2">
    <source>
        <dbReference type="SAM" id="SignalP"/>
    </source>
</evidence>